<reference evidence="12" key="1">
    <citation type="submission" date="2021-11" db="EMBL/GenBank/DDBJ databases">
        <authorList>
            <person name="Islam A."/>
            <person name="Islam S."/>
            <person name="Flora M.S."/>
            <person name="Rahman M."/>
            <person name="Ziaur R.M."/>
            <person name="Epstein J.H."/>
            <person name="Hassan M."/>
            <person name="Klassen M."/>
            <person name="Woodard K."/>
            <person name="Webb A."/>
            <person name="Webby R.J."/>
            <person name="El Zowalaty M.E."/>
        </authorList>
    </citation>
    <scope>NUCLEOTIDE SEQUENCE</scope>
    <source>
        <strain evidence="12">Pbs3</strain>
    </source>
</reference>
<dbReference type="EMBL" id="CAKKTJ010000329">
    <property type="protein sequence ID" value="CAH0481584.1"/>
    <property type="molecule type" value="Genomic_DNA"/>
</dbReference>
<dbReference type="InterPro" id="IPR038019">
    <property type="entry name" value="PRib_AMP_CycHydrolase_sf"/>
</dbReference>
<dbReference type="NCBIfam" id="TIGR03188">
    <property type="entry name" value="histidine_hisI"/>
    <property type="match status" value="1"/>
</dbReference>
<sequence length="481" mass="52700">MLIPTFSSSWTMPIDTQCSLLHRLSTLGIVYTKLLTNELLELAPSIPAFNPAPEDLILKASLLDVRALLGPFSAEMLDAMAMWLDQGIQKILVDAPSSDDSELERVAMAVSELPASRVMLRIPLSSSFDVNEATEMNEKLLRLQSVASGIVIVIDFMTLSQNNDELNALVASLVSLRKSMDEGYFLALEMSTGRVEDYNADVALDWIKTLHDRNIHVVASGYCYGEGEKKSEVIMVQDGKPVVDAALSFVRCLRTDRPDGLFTTVVVDEAGVALGLVYSSAESIMVAVESGCGVYFSRSRGGLWKKGKSSGNAQKLIQIDTDCDSDALRFTVNQTGAGFCHLNTRTCWGHDSGLRALESMLFCRHEHAPAGSYTKRLFDDAELLRNKLVEEAQELAEAESISDVAGEAADVMYFAMVRCVAAGCKLSDVEKMLDKRALKVKRRPGNSKAYRISAANKILNSKDMYIDFDTASSISATRNQN</sequence>
<evidence type="ECO:0000256" key="3">
    <source>
        <dbReference type="ARBA" id="ARBA00005169"/>
    </source>
</evidence>
<keyword evidence="5" id="KW-0028">Amino-acid biosynthesis</keyword>
<dbReference type="PANTHER" id="PTHR42945:SF1">
    <property type="entry name" value="HISTIDINE BIOSYNTHESIS BIFUNCTIONAL PROTEIN HIS7"/>
    <property type="match status" value="1"/>
</dbReference>
<dbReference type="GO" id="GO:0004635">
    <property type="term" value="F:phosphoribosyl-AMP cyclohydrolase activity"/>
    <property type="evidence" value="ECO:0007669"/>
    <property type="project" value="UniProtKB-EC"/>
</dbReference>
<dbReference type="SUPFAM" id="SSF141734">
    <property type="entry name" value="HisI-like"/>
    <property type="match status" value="1"/>
</dbReference>
<comment type="pathway">
    <text evidence="3">Amino-acid biosynthesis; L-histidine biosynthesis; L-histidine from 5-phospho-alpha-D-ribose 1-diphosphate: step 3/9.</text>
</comment>
<keyword evidence="10" id="KW-0511">Multifunctional enzyme</keyword>
<dbReference type="InterPro" id="IPR021130">
    <property type="entry name" value="PRib-ATP_PPHydrolase-like"/>
</dbReference>
<dbReference type="AlphaFoldDB" id="A0AAU9LAE9"/>
<comment type="catalytic activity">
    <reaction evidence="2">
        <text>1-(5-phospho-beta-D-ribosyl)-ATP + H2O = 1-(5-phospho-beta-D-ribosyl)-5'-AMP + diphosphate + H(+)</text>
        <dbReference type="Rhea" id="RHEA:22828"/>
        <dbReference type="ChEBI" id="CHEBI:15377"/>
        <dbReference type="ChEBI" id="CHEBI:15378"/>
        <dbReference type="ChEBI" id="CHEBI:33019"/>
        <dbReference type="ChEBI" id="CHEBI:59457"/>
        <dbReference type="ChEBI" id="CHEBI:73183"/>
        <dbReference type="EC" id="3.6.1.31"/>
    </reaction>
</comment>
<evidence type="ECO:0000256" key="4">
    <source>
        <dbReference type="ARBA" id="ARBA00005204"/>
    </source>
</evidence>
<dbReference type="Proteomes" id="UP001160483">
    <property type="component" value="Unassembled WGS sequence"/>
</dbReference>
<dbReference type="PANTHER" id="PTHR42945">
    <property type="entry name" value="HISTIDINE BIOSYNTHESIS BIFUNCTIONAL PROTEIN"/>
    <property type="match status" value="1"/>
</dbReference>
<dbReference type="Gene3D" id="1.10.287.1080">
    <property type="entry name" value="MazG-like"/>
    <property type="match status" value="1"/>
</dbReference>
<evidence type="ECO:0000256" key="1">
    <source>
        <dbReference type="ARBA" id="ARBA00000024"/>
    </source>
</evidence>
<gene>
    <name evidence="12" type="ORF">PBS003_LOCUS8189</name>
</gene>
<evidence type="ECO:0000256" key="6">
    <source>
        <dbReference type="ARBA" id="ARBA00022741"/>
    </source>
</evidence>
<evidence type="ECO:0000256" key="10">
    <source>
        <dbReference type="ARBA" id="ARBA00023268"/>
    </source>
</evidence>
<evidence type="ECO:0000256" key="9">
    <source>
        <dbReference type="ARBA" id="ARBA00023102"/>
    </source>
</evidence>
<evidence type="ECO:0000256" key="2">
    <source>
        <dbReference type="ARBA" id="ARBA00001460"/>
    </source>
</evidence>
<protein>
    <recommendedName>
        <fullName evidence="11">Phosphoribosyl-AMP cyclohydrolase domain-containing protein</fullName>
    </recommendedName>
</protein>
<comment type="catalytic activity">
    <reaction evidence="1">
        <text>1-(5-phospho-beta-D-ribosyl)-5'-AMP + H2O = 1-(5-phospho-beta-D-ribosyl)-5-[(5-phospho-beta-D-ribosylamino)methylideneamino]imidazole-4-carboxamide</text>
        <dbReference type="Rhea" id="RHEA:20049"/>
        <dbReference type="ChEBI" id="CHEBI:15377"/>
        <dbReference type="ChEBI" id="CHEBI:58435"/>
        <dbReference type="ChEBI" id="CHEBI:59457"/>
        <dbReference type="EC" id="3.5.4.19"/>
    </reaction>
</comment>
<evidence type="ECO:0000313" key="13">
    <source>
        <dbReference type="Proteomes" id="UP001160483"/>
    </source>
</evidence>
<keyword evidence="7" id="KW-0378">Hydrolase</keyword>
<dbReference type="GO" id="GO:0005524">
    <property type="term" value="F:ATP binding"/>
    <property type="evidence" value="ECO:0007669"/>
    <property type="project" value="UniProtKB-KW"/>
</dbReference>
<evidence type="ECO:0000259" key="11">
    <source>
        <dbReference type="Pfam" id="PF01502"/>
    </source>
</evidence>
<evidence type="ECO:0000256" key="5">
    <source>
        <dbReference type="ARBA" id="ARBA00022605"/>
    </source>
</evidence>
<dbReference type="InterPro" id="IPR002496">
    <property type="entry name" value="PRib_AMP_CycHydrolase_dom"/>
</dbReference>
<proteinExistence type="predicted"/>
<organism evidence="12 13">
    <name type="scientific">Peronospora belbahrii</name>
    <dbReference type="NCBI Taxonomy" id="622444"/>
    <lineage>
        <taxon>Eukaryota</taxon>
        <taxon>Sar</taxon>
        <taxon>Stramenopiles</taxon>
        <taxon>Oomycota</taxon>
        <taxon>Peronosporomycetes</taxon>
        <taxon>Peronosporales</taxon>
        <taxon>Peronosporaceae</taxon>
        <taxon>Peronospora</taxon>
    </lineage>
</organism>
<comment type="caution">
    <text evidence="12">The sequence shown here is derived from an EMBL/GenBank/DDBJ whole genome shotgun (WGS) entry which is preliminary data.</text>
</comment>
<evidence type="ECO:0000313" key="12">
    <source>
        <dbReference type="EMBL" id="CAH0481584.1"/>
    </source>
</evidence>
<dbReference type="InterPro" id="IPR008179">
    <property type="entry name" value="HisE"/>
</dbReference>
<evidence type="ECO:0000256" key="8">
    <source>
        <dbReference type="ARBA" id="ARBA00022840"/>
    </source>
</evidence>
<dbReference type="SUPFAM" id="SSF101386">
    <property type="entry name" value="all-alpha NTP pyrophosphatases"/>
    <property type="match status" value="1"/>
</dbReference>
<dbReference type="Gene3D" id="3.10.20.810">
    <property type="entry name" value="Phosphoribosyl-AMP cyclohydrolase"/>
    <property type="match status" value="1"/>
</dbReference>
<evidence type="ECO:0000256" key="7">
    <source>
        <dbReference type="ARBA" id="ARBA00022801"/>
    </source>
</evidence>
<dbReference type="Pfam" id="PF01502">
    <property type="entry name" value="PRA-CH"/>
    <property type="match status" value="1"/>
</dbReference>
<keyword evidence="9" id="KW-0368">Histidine biosynthesis</keyword>
<dbReference type="FunFam" id="3.10.20.810:FF:000002">
    <property type="entry name" value="Histidine biosynthesis trifunctional protein"/>
    <property type="match status" value="1"/>
</dbReference>
<dbReference type="Pfam" id="PF01503">
    <property type="entry name" value="PRA-PH"/>
    <property type="match status" value="1"/>
</dbReference>
<feature type="domain" description="Phosphoribosyl-AMP cyclohydrolase" evidence="11">
    <location>
        <begin position="276"/>
        <end position="348"/>
    </location>
</feature>
<keyword evidence="8" id="KW-0067">ATP-binding</keyword>
<comment type="pathway">
    <text evidence="4">Amino-acid biosynthesis; L-histidine biosynthesis; L-histidine from 5-phospho-alpha-D-ribose 1-diphosphate: step 2/9.</text>
</comment>
<accession>A0AAU9LAE9</accession>
<name>A0AAU9LAE9_9STRA</name>
<keyword evidence="6" id="KW-0547">Nucleotide-binding</keyword>
<dbReference type="GO" id="GO:0004636">
    <property type="term" value="F:phosphoribosyl-ATP diphosphatase activity"/>
    <property type="evidence" value="ECO:0007669"/>
    <property type="project" value="UniProtKB-EC"/>
</dbReference>
<dbReference type="GO" id="GO:0000105">
    <property type="term" value="P:L-histidine biosynthetic process"/>
    <property type="evidence" value="ECO:0007669"/>
    <property type="project" value="UniProtKB-KW"/>
</dbReference>